<organism evidence="1">
    <name type="scientific">marine metagenome</name>
    <dbReference type="NCBI Taxonomy" id="408172"/>
    <lineage>
        <taxon>unclassified sequences</taxon>
        <taxon>metagenomes</taxon>
        <taxon>ecological metagenomes</taxon>
    </lineage>
</organism>
<dbReference type="EMBL" id="UINC01187621">
    <property type="protein sequence ID" value="SVE00439.1"/>
    <property type="molecule type" value="Genomic_DNA"/>
</dbReference>
<evidence type="ECO:0000313" key="1">
    <source>
        <dbReference type="EMBL" id="SVE00439.1"/>
    </source>
</evidence>
<gene>
    <name evidence="1" type="ORF">METZ01_LOCUS453293</name>
</gene>
<sequence length="48" mass="5142">MSPLIVLLGGLMLFGNQDLRTDTVRGEFSYFSTTGFAKAGSEKLNNSG</sequence>
<protein>
    <submittedName>
        <fullName evidence="1">Uncharacterized protein</fullName>
    </submittedName>
</protein>
<feature type="non-terminal residue" evidence="1">
    <location>
        <position position="48"/>
    </location>
</feature>
<name>A0A382ZYP4_9ZZZZ</name>
<reference evidence="1" key="1">
    <citation type="submission" date="2018-05" db="EMBL/GenBank/DDBJ databases">
        <authorList>
            <person name="Lanie J.A."/>
            <person name="Ng W.-L."/>
            <person name="Kazmierczak K.M."/>
            <person name="Andrzejewski T.M."/>
            <person name="Davidsen T.M."/>
            <person name="Wayne K.J."/>
            <person name="Tettelin H."/>
            <person name="Glass J.I."/>
            <person name="Rusch D."/>
            <person name="Podicherti R."/>
            <person name="Tsui H.-C.T."/>
            <person name="Winkler M.E."/>
        </authorList>
    </citation>
    <scope>NUCLEOTIDE SEQUENCE</scope>
</reference>
<dbReference type="AlphaFoldDB" id="A0A382ZYP4"/>
<proteinExistence type="predicted"/>
<accession>A0A382ZYP4</accession>